<protein>
    <submittedName>
        <fullName evidence="3 5">Uncharacterized protein</fullName>
    </submittedName>
</protein>
<organism evidence="3">
    <name type="scientific">Heligmosomoides polygyrus</name>
    <name type="common">Parasitic roundworm</name>
    <dbReference type="NCBI Taxonomy" id="6339"/>
    <lineage>
        <taxon>Eukaryota</taxon>
        <taxon>Metazoa</taxon>
        <taxon>Ecdysozoa</taxon>
        <taxon>Nematoda</taxon>
        <taxon>Chromadorea</taxon>
        <taxon>Rhabditida</taxon>
        <taxon>Rhabditina</taxon>
        <taxon>Rhabditomorpha</taxon>
        <taxon>Strongyloidea</taxon>
        <taxon>Heligmosomidae</taxon>
        <taxon>Heligmosomoides</taxon>
    </lineage>
</organism>
<gene>
    <name evidence="3" type="ORF">HPBE_LOCUS7739</name>
</gene>
<keyword evidence="2" id="KW-0732">Signal</keyword>
<evidence type="ECO:0000313" key="5">
    <source>
        <dbReference type="WBParaSite" id="HPBE_0000773801-mRNA-1"/>
    </source>
</evidence>
<evidence type="ECO:0000256" key="1">
    <source>
        <dbReference type="SAM" id="MobiDB-lite"/>
    </source>
</evidence>
<reference evidence="3 4" key="1">
    <citation type="submission" date="2018-11" db="EMBL/GenBank/DDBJ databases">
        <authorList>
            <consortium name="Pathogen Informatics"/>
        </authorList>
    </citation>
    <scope>NUCLEOTIDE SEQUENCE [LARGE SCALE GENOMIC DNA]</scope>
</reference>
<dbReference type="OrthoDB" id="5868264at2759"/>
<dbReference type="WBParaSite" id="HPBE_0000773801-mRNA-1">
    <property type="protein sequence ID" value="HPBE_0000773801-mRNA-1"/>
    <property type="gene ID" value="HPBE_0000773801"/>
</dbReference>
<feature type="chain" id="PRO_5044596653" evidence="2">
    <location>
        <begin position="28"/>
        <end position="1804"/>
    </location>
</feature>
<dbReference type="EMBL" id="UZAH01025962">
    <property type="protein sequence ID" value="VDO73422.1"/>
    <property type="molecule type" value="Genomic_DNA"/>
</dbReference>
<dbReference type="PANTHER" id="PTHR21662">
    <property type="entry name" value="RECEPTOR PROTEIN-TYROSINE KINASE"/>
    <property type="match status" value="1"/>
</dbReference>
<name>A0A3P8BN52_HELPZ</name>
<evidence type="ECO:0000256" key="2">
    <source>
        <dbReference type="SAM" id="SignalP"/>
    </source>
</evidence>
<dbReference type="SUPFAM" id="SSF52058">
    <property type="entry name" value="L domain-like"/>
    <property type="match status" value="2"/>
</dbReference>
<dbReference type="PANTHER" id="PTHR21662:SF62">
    <property type="entry name" value="RECEP_L_DOMAIN DOMAIN-CONTAINING PROTEIN"/>
    <property type="match status" value="1"/>
</dbReference>
<accession>A0A3P8BN52</accession>
<reference evidence="5" key="2">
    <citation type="submission" date="2019-09" db="UniProtKB">
        <authorList>
            <consortium name="WormBaseParasite"/>
        </authorList>
    </citation>
    <scope>IDENTIFICATION</scope>
</reference>
<feature type="signal peptide" evidence="2">
    <location>
        <begin position="1"/>
        <end position="27"/>
    </location>
</feature>
<evidence type="ECO:0000313" key="4">
    <source>
        <dbReference type="Proteomes" id="UP000050761"/>
    </source>
</evidence>
<dbReference type="InterPro" id="IPR053079">
    <property type="entry name" value="SPS2_domain"/>
</dbReference>
<dbReference type="Proteomes" id="UP000050761">
    <property type="component" value="Unassembled WGS sequence"/>
</dbReference>
<sequence length="1804" mass="201770">MHINLHVQIRFRIVTCCFALLWGCAQALLSDEECAHYHELRTPSDYDTFIDDCAGKEVLGFEDGVAKKFYAINVDQASFNKLFANAKQIGFHIYVESTEFTDLKLLKLEKFDGGLTIRDNTKLVSFRIRRGFQFSRIKDAPTSVTVDGNAKLNAVSMADLRYLCSYCDIFEWTKCSSVTEVNPSNYAAFFKKCEGEKIIKSKPHTKLVLDLSKVTVKQFESLFAQATHIQMCIVMRDVPWEKLVFPKLVRFLPCGLGDRALKAVHNANLKQLSFPMYESEGFGLLNFMVNIELRNNFVLSETILISMQKHCRFCTIQPYRECNQIEPRHVRNATKFVELCGGKKIMRPALDYVLVLDISSLTQELVDELFQDVISIKMCIKMQRSRITHLRMPNLIELQTCQAGQPAFLIEGNLKLTEIQVSKEFKWSTSQEAFHIILAPSLKIYPSLSQCKYCVLELTTNCGATTRGLTYTSLSKLLDICPRKRKIVFRESVAVTEDQFSLLVSEALYLEMCFVVHNSDYTKIVAPKLYSIRPCKRGMPVFSIVGNPELAVVTIPETVIYEKQEKILLVKSNPRLPPATIVTLKKICPLCEIEGFFSKCAGIKHVGTLDEFMKTCAGQPIISGKHGLVLKFNFTEVQLNQLFSGAVEVRLCLNIRASMLKQIEFPKLTSWRSCGSGKPAINFINNPHLEKVRFPACTKKGGCIESGVVMENPNLSSTQLSQIRKWCPACKIGGYTPACGLSKTMFSVKNFVRACAGLEIIKSTDMTINGDRHFVIDSSQVTETEMNKFCSRAVYMEVCIRISESSYRSLRCPLLQELRPCAPGKPALEIVGNLEMTTIFIPVDVIIPAWKDVIVVSRNPLLSPMIIEQLKKICPSCQIDDDYSICSGLDAIKNIEEFIGQCTGQPIIASKPGVVMNLTLTEAQVVVLFRDVVEVQMYQVRPSSLFRIETPGFLSPRYPFLCRNDGGRSSTKAGDISITKCKVERAGGAGGRERDEDPAGVPSQVSTTNTCKPALTVISNPHLENLRFPACKDKTCIESIMVKGNPSLPNIEINILRKWCTRCDLRYEPPYCGTGKEPTSMSTFIKACAGKDIIKPAKNGSLTIDISQATQREVNLLCSKVFYLEACIVMRKSALKYIVCPALREMRPCATGKPVFEIVDNSQLIAVGLPSAVTFPVDAKVLVVTKNPVLSLDIILSLKQICPYCEIVEESKCSNLSAIGNINDFLNLCGGQQVIIGQPGFTIDFAFTQAQIDLLFGNAVEVKMCLVIHGSAIGGLNFPKLKRWTPCAPGKASITVVSNPHLKQLDFPACRRKDCIENAVIKNNPLLRSPTLNAIRRVCKNCEVENYVPACGLGNKRYTVKQFVTACAGKEVIKPADNYVITIDASAVTEHEMNKFCSRAIYLEACISFSGTMFRSFRCPRLREVKACSLNQGRNPVFKIVNNAQLEIVDIPETVIYPRNQRILVVKENPKLPYTVIANLKKICPSCEIVAFNKSKCTNIAAVKDIPKFLKECSGQPVISGKPGLTIQVDRFTEQQLKALFSNVYELQLCLVVKRTRIRSLVFPKLVLWRSCAKDKPAITLVDNWHLKDFLFPSCERQGCIESGYLHGNTLLPRQQLMDFGLWCSNCVFDRSPPACGIQKPHYTLKEFIKACAGKEIITQRDNYYVVVNASLLTEVELNNFCSKAVKMKICIVISRTRLKALRCPNLQELTPCAPGRPAIQVVNNTLFENLFIPSTAVYPKNDLIIEIKFNLHLQLEVMVGLKAWCPKCVIYGGQTVAHPTRKCSLDVQVRLSINLGILTSDRC</sequence>
<feature type="region of interest" description="Disordered" evidence="1">
    <location>
        <begin position="985"/>
        <end position="1007"/>
    </location>
</feature>
<feature type="compositionally biased region" description="Basic and acidic residues" evidence="1">
    <location>
        <begin position="985"/>
        <end position="997"/>
    </location>
</feature>
<evidence type="ECO:0000313" key="3">
    <source>
        <dbReference type="EMBL" id="VDO73422.1"/>
    </source>
</evidence>
<keyword evidence="4" id="KW-1185">Reference proteome</keyword>
<proteinExistence type="predicted"/>